<dbReference type="PANTHER" id="PTHR47966:SF51">
    <property type="entry name" value="BETA-SITE APP-CLEAVING ENZYME, ISOFORM A-RELATED"/>
    <property type="match status" value="1"/>
</dbReference>
<keyword evidence="4" id="KW-0732">Signal</keyword>
<comment type="caution">
    <text evidence="6">The sequence shown here is derived from an EMBL/GenBank/DDBJ whole genome shotgun (WGS) entry which is preliminary data.</text>
</comment>
<feature type="chain" id="PRO_5042263755" description="Peptidase A1 domain-containing protein" evidence="4">
    <location>
        <begin position="28"/>
        <end position="601"/>
    </location>
</feature>
<evidence type="ECO:0000256" key="3">
    <source>
        <dbReference type="SAM" id="Phobius"/>
    </source>
</evidence>
<evidence type="ECO:0000256" key="2">
    <source>
        <dbReference type="SAM" id="MobiDB-lite"/>
    </source>
</evidence>
<evidence type="ECO:0000256" key="4">
    <source>
        <dbReference type="SAM" id="SignalP"/>
    </source>
</evidence>
<dbReference type="InterPro" id="IPR033121">
    <property type="entry name" value="PEPTIDASE_A1"/>
</dbReference>
<feature type="domain" description="Peptidase A1" evidence="5">
    <location>
        <begin position="75"/>
        <end position="415"/>
    </location>
</feature>
<evidence type="ECO:0000256" key="1">
    <source>
        <dbReference type="ARBA" id="ARBA00007447"/>
    </source>
</evidence>
<evidence type="ECO:0000259" key="5">
    <source>
        <dbReference type="PROSITE" id="PS51767"/>
    </source>
</evidence>
<dbReference type="Pfam" id="PF00026">
    <property type="entry name" value="Asp"/>
    <property type="match status" value="1"/>
</dbReference>
<dbReference type="Gene3D" id="2.40.70.10">
    <property type="entry name" value="Acid Proteases"/>
    <property type="match status" value="2"/>
</dbReference>
<dbReference type="Proteomes" id="UP001274830">
    <property type="component" value="Unassembled WGS sequence"/>
</dbReference>
<dbReference type="GO" id="GO:0004190">
    <property type="term" value="F:aspartic-type endopeptidase activity"/>
    <property type="evidence" value="ECO:0007669"/>
    <property type="project" value="InterPro"/>
</dbReference>
<dbReference type="SUPFAM" id="SSF50630">
    <property type="entry name" value="Acid proteases"/>
    <property type="match status" value="1"/>
</dbReference>
<feature type="region of interest" description="Disordered" evidence="2">
    <location>
        <begin position="489"/>
        <end position="527"/>
    </location>
</feature>
<keyword evidence="7" id="KW-1185">Reference proteome</keyword>
<dbReference type="AlphaFoldDB" id="A0AAE0WKQ5"/>
<name>A0AAE0WKQ5_9PEZI</name>
<organism evidence="6 7">
    <name type="scientific">Recurvomyces mirabilis</name>
    <dbReference type="NCBI Taxonomy" id="574656"/>
    <lineage>
        <taxon>Eukaryota</taxon>
        <taxon>Fungi</taxon>
        <taxon>Dikarya</taxon>
        <taxon>Ascomycota</taxon>
        <taxon>Pezizomycotina</taxon>
        <taxon>Dothideomycetes</taxon>
        <taxon>Dothideomycetidae</taxon>
        <taxon>Mycosphaerellales</taxon>
        <taxon>Teratosphaeriaceae</taxon>
        <taxon>Recurvomyces</taxon>
    </lineage>
</organism>
<feature type="region of interest" description="Disordered" evidence="2">
    <location>
        <begin position="539"/>
        <end position="601"/>
    </location>
</feature>
<keyword evidence="3" id="KW-0812">Transmembrane</keyword>
<evidence type="ECO:0000313" key="7">
    <source>
        <dbReference type="Proteomes" id="UP001274830"/>
    </source>
</evidence>
<dbReference type="GO" id="GO:0000324">
    <property type="term" value="C:fungal-type vacuole"/>
    <property type="evidence" value="ECO:0007669"/>
    <property type="project" value="TreeGrafter"/>
</dbReference>
<dbReference type="InterPro" id="IPR001461">
    <property type="entry name" value="Aspartic_peptidase_A1"/>
</dbReference>
<comment type="similarity">
    <text evidence="1">Belongs to the peptidase A1 family.</text>
</comment>
<evidence type="ECO:0000313" key="6">
    <source>
        <dbReference type="EMBL" id="KAK3673488.1"/>
    </source>
</evidence>
<gene>
    <name evidence="6" type="ORF">LTR78_006722</name>
</gene>
<dbReference type="PROSITE" id="PS51767">
    <property type="entry name" value="PEPTIDASE_A1"/>
    <property type="match status" value="1"/>
</dbReference>
<dbReference type="InterPro" id="IPR034164">
    <property type="entry name" value="Pepsin-like_dom"/>
</dbReference>
<keyword evidence="3" id="KW-1133">Transmembrane helix</keyword>
<dbReference type="InterPro" id="IPR021109">
    <property type="entry name" value="Peptidase_aspartic_dom_sf"/>
</dbReference>
<accession>A0AAE0WKQ5</accession>
<dbReference type="GO" id="GO:0006508">
    <property type="term" value="P:proteolysis"/>
    <property type="evidence" value="ECO:0007669"/>
    <property type="project" value="InterPro"/>
</dbReference>
<feature type="signal peptide" evidence="4">
    <location>
        <begin position="1"/>
        <end position="27"/>
    </location>
</feature>
<sequence>MVASAGQLNSLGSTALLTLTIAQLGAAAAVGSLQRYGAELAETTLVRRKVNTTDIPAPISIAPSQYWDGIDGPWSSFALQVGTPAQNVRVFASTAAPITWTIGADGCPPGYVADCANSRGFLFLPNQSLTWVPNSRFNFALEDNLGMDTNGNAGFDTEVLGWQGSGGPTVAHATVFNVASAQYWLGAFGLNPLPTNFTTFTNPQPSFMQQLLNNNTIPSLSYAYTAGNQYRLNKVFGSLTLGGYDLNRFGSNNITVDMYSDVSRDLLVYVQGINSGTANLLPSGTISMYIDSTIATIWLPEDACKAFETAFGLVYNEDYGLYLMNSSQRTTLQATNPSVTFTLGANQTGGSTVAIELPYKAFDLTVQYPMISNPNTSYYFPLNRAANDTQYTLGRTFLQEAYLIVDYERQHFKVAPCTWNQAAIQSPLIQRIKSTNSTKNGDDNGNSGNGGISAGTIAGVVVAIVAAIAILAALLWFFRRRKRTQKQRASELEAKEQSGAAKESSDNENKPFISNPMGGELGGGEIHELTAPHKPFAQEMESPHKVDPNKAGYSEMGDGEYFGPGKGFAHEMQGNDQPVYEMAGSDVHEMPTHERRLGEDK</sequence>
<feature type="transmembrane region" description="Helical" evidence="3">
    <location>
        <begin position="457"/>
        <end position="478"/>
    </location>
</feature>
<protein>
    <recommendedName>
        <fullName evidence="5">Peptidase A1 domain-containing protein</fullName>
    </recommendedName>
</protein>
<dbReference type="PRINTS" id="PR00792">
    <property type="entry name" value="PEPSIN"/>
</dbReference>
<reference evidence="6" key="1">
    <citation type="submission" date="2023-07" db="EMBL/GenBank/DDBJ databases">
        <title>Black Yeasts Isolated from many extreme environments.</title>
        <authorList>
            <person name="Coleine C."/>
            <person name="Stajich J.E."/>
            <person name="Selbmann L."/>
        </authorList>
    </citation>
    <scope>NUCLEOTIDE SEQUENCE</scope>
    <source>
        <strain evidence="6">CCFEE 5485</strain>
    </source>
</reference>
<dbReference type="PANTHER" id="PTHR47966">
    <property type="entry name" value="BETA-SITE APP-CLEAVING ENZYME, ISOFORM A-RELATED"/>
    <property type="match status" value="1"/>
</dbReference>
<proteinExistence type="inferred from homology"/>
<dbReference type="EMBL" id="JAUTXT010000025">
    <property type="protein sequence ID" value="KAK3673488.1"/>
    <property type="molecule type" value="Genomic_DNA"/>
</dbReference>
<feature type="compositionally biased region" description="Basic and acidic residues" evidence="2">
    <location>
        <begin position="586"/>
        <end position="601"/>
    </location>
</feature>
<keyword evidence="3" id="KW-0472">Membrane</keyword>
<dbReference type="CDD" id="cd05471">
    <property type="entry name" value="pepsin_like"/>
    <property type="match status" value="1"/>
</dbReference>